<dbReference type="EnsemblPlants" id="OBART11G18210.1">
    <property type="protein sequence ID" value="OBART11G18210.1"/>
    <property type="gene ID" value="OBART11G18210"/>
</dbReference>
<feature type="domain" description="F-box" evidence="1">
    <location>
        <begin position="57"/>
        <end position="89"/>
    </location>
</feature>
<dbReference type="InterPro" id="IPR005174">
    <property type="entry name" value="KIB1-4_b-propeller"/>
</dbReference>
<feature type="domain" description="KIB1-4 beta-propeller" evidence="2">
    <location>
        <begin position="120"/>
        <end position="433"/>
    </location>
</feature>
<reference evidence="3" key="1">
    <citation type="journal article" date="2009" name="Rice">
        <title>De Novo Next Generation Sequencing of Plant Genomes.</title>
        <authorList>
            <person name="Rounsley S."/>
            <person name="Marri P.R."/>
            <person name="Yu Y."/>
            <person name="He R."/>
            <person name="Sisneros N."/>
            <person name="Goicoechea J.L."/>
            <person name="Lee S.J."/>
            <person name="Angelova A."/>
            <person name="Kudrna D."/>
            <person name="Luo M."/>
            <person name="Affourtit J."/>
            <person name="Desany B."/>
            <person name="Knight J."/>
            <person name="Niazi F."/>
            <person name="Egholm M."/>
            <person name="Wing R.A."/>
        </authorList>
    </citation>
    <scope>NUCLEOTIDE SEQUENCE [LARGE SCALE GENOMIC DNA]</scope>
    <source>
        <strain evidence="3">cv. IRGC 105608</strain>
    </source>
</reference>
<keyword evidence="4" id="KW-1185">Reference proteome</keyword>
<dbReference type="Gramene" id="OBART11G18210.1">
    <property type="protein sequence ID" value="OBART11G18210.1"/>
    <property type="gene ID" value="OBART11G18210"/>
</dbReference>
<reference evidence="3" key="2">
    <citation type="submission" date="2015-03" db="UniProtKB">
        <authorList>
            <consortium name="EnsemblPlants"/>
        </authorList>
    </citation>
    <scope>IDENTIFICATION</scope>
</reference>
<name>A0A0D3HNF6_9ORYZ</name>
<dbReference type="CDD" id="cd09917">
    <property type="entry name" value="F-box_SF"/>
    <property type="match status" value="1"/>
</dbReference>
<dbReference type="SUPFAM" id="SSF81383">
    <property type="entry name" value="F-box domain"/>
    <property type="match status" value="1"/>
</dbReference>
<dbReference type="InterPro" id="IPR001810">
    <property type="entry name" value="F-box_dom"/>
</dbReference>
<dbReference type="AlphaFoldDB" id="A0A0D3HNF6"/>
<evidence type="ECO:0000313" key="4">
    <source>
        <dbReference type="Proteomes" id="UP000026960"/>
    </source>
</evidence>
<dbReference type="PANTHER" id="PTHR44586">
    <property type="entry name" value="F-BOX DOMAIN CONTAINING PROTEIN, EXPRESSED"/>
    <property type="match status" value="1"/>
</dbReference>
<dbReference type="InterPro" id="IPR036047">
    <property type="entry name" value="F-box-like_dom_sf"/>
</dbReference>
<dbReference type="HOGENOM" id="CLU_019286_13_1_1"/>
<protein>
    <recommendedName>
        <fullName evidence="5">F-box domain-containing protein</fullName>
    </recommendedName>
</protein>
<dbReference type="eggNOG" id="ENOG502QS0H">
    <property type="taxonomic scope" value="Eukaryota"/>
</dbReference>
<dbReference type="PaxDb" id="65489-OBART11G18210.1"/>
<dbReference type="STRING" id="65489.A0A0D3HNF6"/>
<evidence type="ECO:0008006" key="5">
    <source>
        <dbReference type="Google" id="ProtNLM"/>
    </source>
</evidence>
<dbReference type="Pfam" id="PF03478">
    <property type="entry name" value="Beta-prop_KIB1-4"/>
    <property type="match status" value="1"/>
</dbReference>
<sequence>MEACSIARIINLEDLAMRPKKLCRLLIKLLSDLLLKESGKYEYVHPPPMETQAADLPELSQDMLMEIFALLEIPDLVRAGSVCQSWRSAYTSLRGMGQYKQQTPCLLYTTESSGEKVSCLYSLVEKRAFRLTLPGTPLHKRLPIGSSHGWVVTADELSELHLVNPITGQQIALPPVITIEQVKPIFNDIGVVQGYKIGWYCAEKDYGDPYGEPSPILTPSELRDHLYYKAFVFPDPLTRSFIVVVIHYPFCQLSFARVGDDKWTWLPHNTRYRDCVYHDGLLYALTSHGQIDAFDITASVVTRKVIIKHMKGISESMYIIRAPWGDLLQVWRTVDAAEQQDGDDDTLCYETEDGIVPVMRTKEIKVFKVDMAANKLVQINSLPYHVLFLGHNQSICLRAEEYPQLRANHVYFTDDHVDLLMLIKNGPRDIGDFDLENRRRKKTISPIWSSWPSPVWITPSIAKADGWCVPCGVGTPVMGGRELERREGGLMACSLT</sequence>
<evidence type="ECO:0000259" key="2">
    <source>
        <dbReference type="Pfam" id="PF03478"/>
    </source>
</evidence>
<evidence type="ECO:0000313" key="3">
    <source>
        <dbReference type="EnsemblPlants" id="OBART11G18210.1"/>
    </source>
</evidence>
<organism evidence="3">
    <name type="scientific">Oryza barthii</name>
    <dbReference type="NCBI Taxonomy" id="65489"/>
    <lineage>
        <taxon>Eukaryota</taxon>
        <taxon>Viridiplantae</taxon>
        <taxon>Streptophyta</taxon>
        <taxon>Embryophyta</taxon>
        <taxon>Tracheophyta</taxon>
        <taxon>Spermatophyta</taxon>
        <taxon>Magnoliopsida</taxon>
        <taxon>Liliopsida</taxon>
        <taxon>Poales</taxon>
        <taxon>Poaceae</taxon>
        <taxon>BOP clade</taxon>
        <taxon>Oryzoideae</taxon>
        <taxon>Oryzeae</taxon>
        <taxon>Oryzinae</taxon>
        <taxon>Oryza</taxon>
    </lineage>
</organism>
<dbReference type="PANTHER" id="PTHR44586:SF14">
    <property type="entry name" value="F-BOX DOMAIN CONTAINING PROTEIN, EXPRESSED"/>
    <property type="match status" value="1"/>
</dbReference>
<dbReference type="Proteomes" id="UP000026960">
    <property type="component" value="Chromosome 11"/>
</dbReference>
<evidence type="ECO:0000259" key="1">
    <source>
        <dbReference type="Pfam" id="PF00646"/>
    </source>
</evidence>
<proteinExistence type="predicted"/>
<dbReference type="Gene3D" id="1.20.1280.50">
    <property type="match status" value="1"/>
</dbReference>
<dbReference type="Pfam" id="PF00646">
    <property type="entry name" value="F-box"/>
    <property type="match status" value="1"/>
</dbReference>
<accession>A0A0D3HNF6</accession>